<feature type="region of interest" description="Disordered" evidence="1">
    <location>
        <begin position="506"/>
        <end position="529"/>
    </location>
</feature>
<evidence type="ECO:0000313" key="4">
    <source>
        <dbReference type="Proteomes" id="UP000190774"/>
    </source>
</evidence>
<reference evidence="4" key="1">
    <citation type="submission" date="2017-02" db="EMBL/GenBank/DDBJ databases">
        <authorList>
            <person name="Varghese N."/>
            <person name="Submissions S."/>
        </authorList>
    </citation>
    <scope>NUCLEOTIDE SEQUENCE [LARGE SCALE GENOMIC DNA]</scope>
    <source>
        <strain evidence="4">ATCC 700200</strain>
    </source>
</reference>
<protein>
    <submittedName>
        <fullName evidence="3">Putative Ig domain-containing protein</fullName>
    </submittedName>
</protein>
<keyword evidence="2" id="KW-0732">Signal</keyword>
<dbReference type="EMBL" id="FUYE01000028">
    <property type="protein sequence ID" value="SKB08567.1"/>
    <property type="molecule type" value="Genomic_DNA"/>
</dbReference>
<dbReference type="Proteomes" id="UP000190774">
    <property type="component" value="Unassembled WGS sequence"/>
</dbReference>
<dbReference type="AlphaFoldDB" id="A0A1T4Z3E1"/>
<accession>A0A1T4Z3E1</accession>
<dbReference type="RefSeq" id="WP_139373486.1">
    <property type="nucleotide sequence ID" value="NZ_FUYE01000028.1"/>
</dbReference>
<dbReference type="STRING" id="48467.SAMN02745166_04965"/>
<organism evidence="3 4">
    <name type="scientific">Prosthecobacter debontii</name>
    <dbReference type="NCBI Taxonomy" id="48467"/>
    <lineage>
        <taxon>Bacteria</taxon>
        <taxon>Pseudomonadati</taxon>
        <taxon>Verrucomicrobiota</taxon>
        <taxon>Verrucomicrobiia</taxon>
        <taxon>Verrucomicrobiales</taxon>
        <taxon>Verrucomicrobiaceae</taxon>
        <taxon>Prosthecobacter</taxon>
    </lineage>
</organism>
<dbReference type="GO" id="GO:0005509">
    <property type="term" value="F:calcium ion binding"/>
    <property type="evidence" value="ECO:0007669"/>
    <property type="project" value="InterPro"/>
</dbReference>
<feature type="compositionally biased region" description="Pro residues" evidence="1">
    <location>
        <begin position="519"/>
        <end position="529"/>
    </location>
</feature>
<dbReference type="SUPFAM" id="SSF49313">
    <property type="entry name" value="Cadherin-like"/>
    <property type="match status" value="1"/>
</dbReference>
<dbReference type="InterPro" id="IPR013783">
    <property type="entry name" value="Ig-like_fold"/>
</dbReference>
<evidence type="ECO:0000256" key="1">
    <source>
        <dbReference type="SAM" id="MobiDB-lite"/>
    </source>
</evidence>
<feature type="signal peptide" evidence="2">
    <location>
        <begin position="1"/>
        <end position="23"/>
    </location>
</feature>
<dbReference type="OrthoDB" id="9795222at2"/>
<dbReference type="Pfam" id="PF05345">
    <property type="entry name" value="He_PIG"/>
    <property type="match status" value="1"/>
</dbReference>
<dbReference type="GO" id="GO:0016020">
    <property type="term" value="C:membrane"/>
    <property type="evidence" value="ECO:0007669"/>
    <property type="project" value="InterPro"/>
</dbReference>
<feature type="chain" id="PRO_5012662279" evidence="2">
    <location>
        <begin position="24"/>
        <end position="529"/>
    </location>
</feature>
<evidence type="ECO:0000256" key="2">
    <source>
        <dbReference type="SAM" id="SignalP"/>
    </source>
</evidence>
<proteinExistence type="predicted"/>
<gene>
    <name evidence="3" type="ORF">SAMN02745166_04965</name>
</gene>
<name>A0A1T4Z3E1_9BACT</name>
<keyword evidence="4" id="KW-1185">Reference proteome</keyword>
<dbReference type="InterPro" id="IPR015919">
    <property type="entry name" value="Cadherin-like_sf"/>
</dbReference>
<sequence length="529" mass="57050">MNLRFLLGVIALGSTLFFTRITAASEAVPEPFFNAAVFETVTFQVGAWVETEPQEQEEGRVVTFQARGLPKGLSCDATTGVIRGVPLRPGKSKVTITGTDQDRHKTITRVILNVEGFPAEWVDEHHGLIDTDAGGLKIRGFVRLIVAAHGSFSGKLILGFQEFPLKGSLVKREAEGPFKAEIVLQPDLTLSMETSMDGLTCILERDESSDEPWQSVFGALRRTYDKKHPATWAKGVYNVYSAPPGQSFPHDDHPLGDSIYSLTVSADGRALLKGVLADGSAVTWSGVLLGEEPTRVLFPIYLPLYKVKKVPSGLLMGDLSVYTETAEGAPKSPPETGVKDYLGGHLIWEKAAAVSDRERLYPEGFSMELTTEGLPYQRPRSGSLLLNAPVGNFNAVLSFYTEGVADFGQWFTITRTNGIKMPTPDAESSVSKISLSVNARTGFFSGSCAVKEGRRTCKFRGIIIQPSSGRGKGQGHFLLPDLPEVGVSTPPLILSGAMAWMALASGGPGGGSPDDWQPPYDPNPIVNPP</sequence>
<evidence type="ECO:0000313" key="3">
    <source>
        <dbReference type="EMBL" id="SKB08567.1"/>
    </source>
</evidence>
<dbReference type="Gene3D" id="2.60.40.10">
    <property type="entry name" value="Immunoglobulins"/>
    <property type="match status" value="1"/>
</dbReference>